<keyword evidence="2" id="KW-0812">Transmembrane</keyword>
<evidence type="ECO:0000256" key="2">
    <source>
        <dbReference type="SAM" id="Phobius"/>
    </source>
</evidence>
<dbReference type="InterPro" id="IPR036366">
    <property type="entry name" value="PGBDSf"/>
</dbReference>
<dbReference type="Gene3D" id="1.10.101.10">
    <property type="entry name" value="PGBD-like superfamily/PGBD"/>
    <property type="match status" value="1"/>
</dbReference>
<dbReference type="KEGG" id="sapp:SAC06_07100"/>
<dbReference type="RefSeq" id="WP_350257617.1">
    <property type="nucleotide sequence ID" value="NZ_CP138335.1"/>
</dbReference>
<evidence type="ECO:0000256" key="1">
    <source>
        <dbReference type="SAM" id="MobiDB-lite"/>
    </source>
</evidence>
<dbReference type="InterPro" id="IPR036365">
    <property type="entry name" value="PGBD-like_sf"/>
</dbReference>
<feature type="transmembrane region" description="Helical" evidence="2">
    <location>
        <begin position="23"/>
        <end position="44"/>
    </location>
</feature>
<proteinExistence type="predicted"/>
<keyword evidence="2" id="KW-0472">Membrane</keyword>
<sequence length="463" mass="47378">MSGAHEPSQPNEKALSTGRKKRIWLVVGAILVAVALILGTWVLAVRFQSPAQRQAAAEPPPMEPVVVELVRADLVERTTVMASAVRADSRSVALPAGTGLSVVTEAGVGAGGQVTAGDVVLWTNDRPLFALPGQFPFFRDIAQGDTGQDVLMLQKGLAAMGYGLYPDGDFGPRTAAALKDLYRSVGASAPMRDEDTKDAGQPAAADPASIRVQTGADPAQSGGEAPAPDPAPSTAPGPSGAPGANPSAPSSSGGGGDGSKPATQPKKVIYAPMSEFVVMDTLPAKVVSVPPVGTVLSGDNAKLELAGSQITLSAKFPGTVAVRLTNTLTGTADLGGKSVPVKISKITAPEEEQAGGDERASNRESSAESTVEFAPTQGALPADWAGSEEILISLDLTEPLLGVLQVPARAIAADASGGTSILVQMEDGTFEQVPVVQKTCLAGMCAIEDSPELHEGMRLRVDR</sequence>
<feature type="compositionally biased region" description="Basic and acidic residues" evidence="1">
    <location>
        <begin position="356"/>
        <end position="366"/>
    </location>
</feature>
<evidence type="ECO:0000313" key="3">
    <source>
        <dbReference type="EMBL" id="XBW07411.1"/>
    </source>
</evidence>
<feature type="region of interest" description="Disordered" evidence="1">
    <location>
        <begin position="188"/>
        <end position="264"/>
    </location>
</feature>
<dbReference type="AlphaFoldDB" id="A0AAU7V6X9"/>
<gene>
    <name evidence="3" type="ORF">SAC06_07100</name>
</gene>
<feature type="region of interest" description="Disordered" evidence="1">
    <location>
        <begin position="346"/>
        <end position="378"/>
    </location>
</feature>
<reference evidence="3" key="1">
    <citation type="submission" date="2023-11" db="EMBL/GenBank/DDBJ databases">
        <title>Scrofimicrobium hongkongense sp. nov., isolated from a patient with peritonitis.</title>
        <authorList>
            <person name="Lao H.Y."/>
            <person name="Wong A.Y.P."/>
            <person name="Ng T.L."/>
            <person name="Wong R.Y.L."/>
            <person name="Yau M.C.Y."/>
            <person name="Lam J.Y.W."/>
            <person name="Siu G.K.H."/>
        </authorList>
    </citation>
    <scope>NUCLEOTIDE SEQUENCE</scope>
    <source>
        <strain evidence="3">R131</strain>
    </source>
</reference>
<keyword evidence="2" id="KW-1133">Transmembrane helix</keyword>
<protein>
    <recommendedName>
        <fullName evidence="4">Peptidoglycan binding-like domain-containing protein</fullName>
    </recommendedName>
</protein>
<evidence type="ECO:0008006" key="4">
    <source>
        <dbReference type="Google" id="ProtNLM"/>
    </source>
</evidence>
<feature type="compositionally biased region" description="Low complexity" evidence="1">
    <location>
        <begin position="236"/>
        <end position="251"/>
    </location>
</feature>
<accession>A0AAU7V6X9</accession>
<organism evidence="3">
    <name type="scientific">Scrofimicrobium appendicitidis</name>
    <dbReference type="NCBI Taxonomy" id="3079930"/>
    <lineage>
        <taxon>Bacteria</taxon>
        <taxon>Bacillati</taxon>
        <taxon>Actinomycetota</taxon>
        <taxon>Actinomycetes</taxon>
        <taxon>Actinomycetales</taxon>
        <taxon>Actinomycetaceae</taxon>
        <taxon>Scrofimicrobium</taxon>
    </lineage>
</organism>
<dbReference type="EMBL" id="CP138335">
    <property type="protein sequence ID" value="XBW07411.1"/>
    <property type="molecule type" value="Genomic_DNA"/>
</dbReference>
<name>A0AAU7V6X9_9ACTO</name>
<dbReference type="SUPFAM" id="SSF47090">
    <property type="entry name" value="PGBD-like"/>
    <property type="match status" value="1"/>
</dbReference>